<reference evidence="2" key="2">
    <citation type="submission" date="2020-09" db="EMBL/GenBank/DDBJ databases">
        <authorList>
            <person name="Sun Q."/>
            <person name="Ohkuma M."/>
        </authorList>
    </citation>
    <scope>NUCLEOTIDE SEQUENCE</scope>
    <source>
        <strain evidence="2">JCM 4335</strain>
    </source>
</reference>
<organism evidence="2 3">
    <name type="scientific">Streptomyces roseolilacinus</name>
    <dbReference type="NCBI Taxonomy" id="66904"/>
    <lineage>
        <taxon>Bacteria</taxon>
        <taxon>Bacillati</taxon>
        <taxon>Actinomycetota</taxon>
        <taxon>Actinomycetes</taxon>
        <taxon>Kitasatosporales</taxon>
        <taxon>Streptomycetaceae</taxon>
        <taxon>Streptomyces</taxon>
    </lineage>
</organism>
<reference evidence="2" key="1">
    <citation type="journal article" date="2014" name="Int. J. Syst. Evol. Microbiol.">
        <title>Complete genome sequence of Corynebacterium casei LMG S-19264T (=DSM 44701T), isolated from a smear-ripened cheese.</title>
        <authorList>
            <consortium name="US DOE Joint Genome Institute (JGI-PGF)"/>
            <person name="Walter F."/>
            <person name="Albersmeier A."/>
            <person name="Kalinowski J."/>
            <person name="Ruckert C."/>
        </authorList>
    </citation>
    <scope>NUCLEOTIDE SEQUENCE</scope>
    <source>
        <strain evidence="2">JCM 4335</strain>
    </source>
</reference>
<protein>
    <submittedName>
        <fullName evidence="2">Uncharacterized protein</fullName>
    </submittedName>
</protein>
<gene>
    <name evidence="2" type="ORF">GCM10010249_14070</name>
</gene>
<keyword evidence="3" id="KW-1185">Reference proteome</keyword>
<dbReference type="RefSeq" id="WP_189531238.1">
    <property type="nucleotide sequence ID" value="NZ_BMSV01000002.1"/>
</dbReference>
<name>A0A918AXA3_9ACTN</name>
<dbReference type="Proteomes" id="UP000654123">
    <property type="component" value="Unassembled WGS sequence"/>
</dbReference>
<evidence type="ECO:0000313" key="2">
    <source>
        <dbReference type="EMBL" id="GGP96917.1"/>
    </source>
</evidence>
<feature type="region of interest" description="Disordered" evidence="1">
    <location>
        <begin position="89"/>
        <end position="127"/>
    </location>
</feature>
<sequence>MTVRRGSDRRQRWLKVGSWETIPDGDRRVCASCGTPVRSYQYRFHPPESPMFERCVGLAWCSGCRIYSGSMVHVPRERVLVDALASLPRDQRERMERSETGLIDHLDGQFGGDSAPPARRRPDGPVG</sequence>
<dbReference type="EMBL" id="BMSV01000002">
    <property type="protein sequence ID" value="GGP96917.1"/>
    <property type="molecule type" value="Genomic_DNA"/>
</dbReference>
<evidence type="ECO:0000313" key="3">
    <source>
        <dbReference type="Proteomes" id="UP000654123"/>
    </source>
</evidence>
<evidence type="ECO:0000256" key="1">
    <source>
        <dbReference type="SAM" id="MobiDB-lite"/>
    </source>
</evidence>
<feature type="compositionally biased region" description="Basic and acidic residues" evidence="1">
    <location>
        <begin position="89"/>
        <end position="107"/>
    </location>
</feature>
<dbReference type="AlphaFoldDB" id="A0A918AXA3"/>
<proteinExistence type="predicted"/>
<comment type="caution">
    <text evidence="2">The sequence shown here is derived from an EMBL/GenBank/DDBJ whole genome shotgun (WGS) entry which is preliminary data.</text>
</comment>
<accession>A0A918AXA3</accession>